<dbReference type="EMBL" id="GBRH01277387">
    <property type="protein sequence ID" value="JAD20508.1"/>
    <property type="molecule type" value="Transcribed_RNA"/>
</dbReference>
<organism evidence="2">
    <name type="scientific">Arundo donax</name>
    <name type="common">Giant reed</name>
    <name type="synonym">Donax arundinaceus</name>
    <dbReference type="NCBI Taxonomy" id="35708"/>
    <lineage>
        <taxon>Eukaryota</taxon>
        <taxon>Viridiplantae</taxon>
        <taxon>Streptophyta</taxon>
        <taxon>Embryophyta</taxon>
        <taxon>Tracheophyta</taxon>
        <taxon>Spermatophyta</taxon>
        <taxon>Magnoliopsida</taxon>
        <taxon>Liliopsida</taxon>
        <taxon>Poales</taxon>
        <taxon>Poaceae</taxon>
        <taxon>PACMAD clade</taxon>
        <taxon>Arundinoideae</taxon>
        <taxon>Arundineae</taxon>
        <taxon>Arundo</taxon>
    </lineage>
</organism>
<reference evidence="2" key="1">
    <citation type="submission" date="2014-09" db="EMBL/GenBank/DDBJ databases">
        <authorList>
            <person name="Magalhaes I.L.F."/>
            <person name="Oliveira U."/>
            <person name="Santos F.R."/>
            <person name="Vidigal T.H.D.A."/>
            <person name="Brescovit A.D."/>
            <person name="Santos A.J."/>
        </authorList>
    </citation>
    <scope>NUCLEOTIDE SEQUENCE</scope>
    <source>
        <tissue evidence="2">Shoot tissue taken approximately 20 cm above the soil surface</tissue>
    </source>
</reference>
<dbReference type="AlphaFoldDB" id="A0A0A8Y689"/>
<protein>
    <submittedName>
        <fullName evidence="2">Uncharacterized protein</fullName>
    </submittedName>
</protein>
<reference evidence="2" key="2">
    <citation type="journal article" date="2015" name="Data Brief">
        <title>Shoot transcriptome of the giant reed, Arundo donax.</title>
        <authorList>
            <person name="Barrero R.A."/>
            <person name="Guerrero F.D."/>
            <person name="Moolhuijzen P."/>
            <person name="Goolsby J.A."/>
            <person name="Tidwell J."/>
            <person name="Bellgard S.E."/>
            <person name="Bellgard M.I."/>
        </authorList>
    </citation>
    <scope>NUCLEOTIDE SEQUENCE</scope>
    <source>
        <tissue evidence="2">Shoot tissue taken approximately 20 cm above the soil surface</tissue>
    </source>
</reference>
<proteinExistence type="predicted"/>
<accession>A0A0A8Y689</accession>
<evidence type="ECO:0000313" key="2">
    <source>
        <dbReference type="EMBL" id="JAD20508.1"/>
    </source>
</evidence>
<sequence>MFSITIAAKTHADPDRAHDPATEMCEEPISFTVERADSINLSRWIHQILIPILEQLVGVDNTTAEEVDGVIFLHVHAALTDRFAEAPLCLDGDNLSPGAGGAIEGEEEVKWPERQ</sequence>
<name>A0A0A8Y689_ARUDO</name>
<feature type="region of interest" description="Disordered" evidence="1">
    <location>
        <begin position="95"/>
        <end position="115"/>
    </location>
</feature>
<evidence type="ECO:0000256" key="1">
    <source>
        <dbReference type="SAM" id="MobiDB-lite"/>
    </source>
</evidence>